<feature type="domain" description="TRAF-type" evidence="7">
    <location>
        <begin position="114"/>
        <end position="160"/>
    </location>
</feature>
<keyword evidence="2 4" id="KW-0863">Zinc-finger</keyword>
<organism evidence="8">
    <name type="scientific">Amphimedon queenslandica</name>
    <name type="common">Sponge</name>
    <dbReference type="NCBI Taxonomy" id="400682"/>
    <lineage>
        <taxon>Eukaryota</taxon>
        <taxon>Metazoa</taxon>
        <taxon>Porifera</taxon>
        <taxon>Demospongiae</taxon>
        <taxon>Heteroscleromorpha</taxon>
        <taxon>Haplosclerida</taxon>
        <taxon>Niphatidae</taxon>
        <taxon>Amphimedon</taxon>
    </lineage>
</organism>
<dbReference type="PANTHER" id="PTHR10131">
    <property type="entry name" value="TNF RECEPTOR ASSOCIATED FACTOR"/>
    <property type="match status" value="1"/>
</dbReference>
<dbReference type="PANTHER" id="PTHR10131:SF94">
    <property type="entry name" value="TNF RECEPTOR-ASSOCIATED FACTOR 4"/>
    <property type="match status" value="1"/>
</dbReference>
<feature type="region of interest" description="Disordered" evidence="5">
    <location>
        <begin position="195"/>
        <end position="217"/>
    </location>
</feature>
<dbReference type="SUPFAM" id="SSF49599">
    <property type="entry name" value="TRAF domain-like"/>
    <property type="match status" value="2"/>
</dbReference>
<dbReference type="SUPFAM" id="SSF57850">
    <property type="entry name" value="RING/U-box"/>
    <property type="match status" value="1"/>
</dbReference>
<keyword evidence="3 4" id="KW-0862">Zinc</keyword>
<reference evidence="8" key="1">
    <citation type="submission" date="2017-05" db="UniProtKB">
        <authorList>
            <consortium name="EnsemblMetazoa"/>
        </authorList>
    </citation>
    <scope>IDENTIFICATION</scope>
</reference>
<evidence type="ECO:0000256" key="5">
    <source>
        <dbReference type="SAM" id="MobiDB-lite"/>
    </source>
</evidence>
<protein>
    <recommendedName>
        <fullName evidence="9">RING-type domain-containing protein</fullName>
    </recommendedName>
</protein>
<proteinExistence type="predicted"/>
<evidence type="ECO:0000259" key="6">
    <source>
        <dbReference type="PROSITE" id="PS50089"/>
    </source>
</evidence>
<dbReference type="InterPro" id="IPR017907">
    <property type="entry name" value="Znf_RING_CS"/>
</dbReference>
<keyword evidence="1 4" id="KW-0479">Metal-binding</keyword>
<accession>A0A1X7SGP4</accession>
<sequence length="266" mass="29704">MSRTLIKSDLLTENNKDILEKYVCPKCDGILRDAVQTSCGHWLCNCCAEEIFDKKETTPYCPRTDCGEELTNEEGRPFFPDRFVRKEINRFSIMCPNRKFGCEWSGKIGELFEHLIGCTFEKEECPHCKESFSLSEYQSHVNQCPKMNVTCPLKDHGCKETEMSREECIEHVSSKTGIYSHLLMIASILSSIVPSSSSDAQEGERRNCVESDGGYESMSKVRSASPKAIKRYVSTDGPEPRGNEFGFLEDGVAGAVGGYEGIGGGR</sequence>
<dbReference type="InterPro" id="IPR001293">
    <property type="entry name" value="Znf_TRAF"/>
</dbReference>
<name>A0A1X7SGP4_AMPQE</name>
<dbReference type="PROSITE" id="PS50089">
    <property type="entry name" value="ZF_RING_2"/>
    <property type="match status" value="1"/>
</dbReference>
<dbReference type="AlphaFoldDB" id="A0A1X7SGP4"/>
<dbReference type="Gene3D" id="3.30.40.10">
    <property type="entry name" value="Zinc/RING finger domain, C3HC4 (zinc finger)"/>
    <property type="match status" value="2"/>
</dbReference>
<feature type="domain" description="RING-type" evidence="6">
    <location>
        <begin position="24"/>
        <end position="62"/>
    </location>
</feature>
<evidence type="ECO:0000256" key="2">
    <source>
        <dbReference type="ARBA" id="ARBA00022771"/>
    </source>
</evidence>
<dbReference type="PROSITE" id="PS50145">
    <property type="entry name" value="ZF_TRAF"/>
    <property type="match status" value="1"/>
</dbReference>
<dbReference type="GO" id="GO:0008270">
    <property type="term" value="F:zinc ion binding"/>
    <property type="evidence" value="ECO:0007669"/>
    <property type="project" value="UniProtKB-KW"/>
</dbReference>
<dbReference type="OrthoDB" id="6499288at2759"/>
<evidence type="ECO:0000313" key="8">
    <source>
        <dbReference type="EnsemblMetazoa" id="Aqu2.1.01210_001"/>
    </source>
</evidence>
<dbReference type="EnsemblMetazoa" id="Aqu2.1.01210_001">
    <property type="protein sequence ID" value="Aqu2.1.01210_001"/>
    <property type="gene ID" value="Aqu2.1.01210"/>
</dbReference>
<dbReference type="STRING" id="400682.A0A1X7SGP4"/>
<dbReference type="InterPro" id="IPR001841">
    <property type="entry name" value="Znf_RING"/>
</dbReference>
<evidence type="ECO:0000256" key="3">
    <source>
        <dbReference type="ARBA" id="ARBA00022833"/>
    </source>
</evidence>
<evidence type="ECO:0000256" key="4">
    <source>
        <dbReference type="PROSITE-ProRule" id="PRU00207"/>
    </source>
</evidence>
<dbReference type="InterPro" id="IPR013083">
    <property type="entry name" value="Znf_RING/FYVE/PHD"/>
</dbReference>
<feature type="zinc finger region" description="TRAF-type" evidence="4">
    <location>
        <begin position="114"/>
        <end position="160"/>
    </location>
</feature>
<evidence type="ECO:0008006" key="9">
    <source>
        <dbReference type="Google" id="ProtNLM"/>
    </source>
</evidence>
<dbReference type="eggNOG" id="KOG0297">
    <property type="taxonomic scope" value="Eukaryota"/>
</dbReference>
<dbReference type="PROSITE" id="PS00518">
    <property type="entry name" value="ZF_RING_1"/>
    <property type="match status" value="1"/>
</dbReference>
<evidence type="ECO:0000259" key="7">
    <source>
        <dbReference type="PROSITE" id="PS50145"/>
    </source>
</evidence>
<evidence type="ECO:0000256" key="1">
    <source>
        <dbReference type="ARBA" id="ARBA00022723"/>
    </source>
</evidence>
<dbReference type="InParanoid" id="A0A1X7SGP4"/>
<dbReference type="GO" id="GO:0043122">
    <property type="term" value="P:regulation of canonical NF-kappaB signal transduction"/>
    <property type="evidence" value="ECO:0007669"/>
    <property type="project" value="TreeGrafter"/>
</dbReference>